<dbReference type="InterPro" id="IPR006321">
    <property type="entry name" value="PilT/PilU"/>
</dbReference>
<dbReference type="PANTHER" id="PTHR30486">
    <property type="entry name" value="TWITCHING MOTILITY PROTEIN PILT"/>
    <property type="match status" value="1"/>
</dbReference>
<dbReference type="STRING" id="142842.SAMN02745118_02048"/>
<dbReference type="CDD" id="cd01131">
    <property type="entry name" value="PilT"/>
    <property type="match status" value="1"/>
</dbReference>
<dbReference type="Proteomes" id="UP000190625">
    <property type="component" value="Unassembled WGS sequence"/>
</dbReference>
<name>A0A1T4P4J9_9FIRM</name>
<evidence type="ECO:0000256" key="1">
    <source>
        <dbReference type="ARBA" id="ARBA00006611"/>
    </source>
</evidence>
<dbReference type="AlphaFoldDB" id="A0A1T4P4J9"/>
<dbReference type="InterPro" id="IPR001482">
    <property type="entry name" value="T2SS/T4SS_dom"/>
</dbReference>
<accession>A0A1T4P4J9</accession>
<dbReference type="RefSeq" id="WP_078810481.1">
    <property type="nucleotide sequence ID" value="NZ_FUWM01000017.1"/>
</dbReference>
<dbReference type="Gene3D" id="3.40.50.300">
    <property type="entry name" value="P-loop containing nucleotide triphosphate hydrolases"/>
    <property type="match status" value="1"/>
</dbReference>
<dbReference type="EMBL" id="FUWM01000017">
    <property type="protein sequence ID" value="SJZ86352.1"/>
    <property type="molecule type" value="Genomic_DNA"/>
</dbReference>
<keyword evidence="4" id="KW-1185">Reference proteome</keyword>
<dbReference type="Pfam" id="PF00437">
    <property type="entry name" value="T2SSE"/>
    <property type="match status" value="1"/>
</dbReference>
<organism evidence="3 4">
    <name type="scientific">Selenihalanaerobacter shriftii</name>
    <dbReference type="NCBI Taxonomy" id="142842"/>
    <lineage>
        <taxon>Bacteria</taxon>
        <taxon>Bacillati</taxon>
        <taxon>Bacillota</taxon>
        <taxon>Clostridia</taxon>
        <taxon>Halanaerobiales</taxon>
        <taxon>Halobacteroidaceae</taxon>
        <taxon>Selenihalanaerobacter</taxon>
    </lineage>
</organism>
<evidence type="ECO:0000259" key="2">
    <source>
        <dbReference type="PROSITE" id="PS00662"/>
    </source>
</evidence>
<dbReference type="Gene3D" id="3.30.450.90">
    <property type="match status" value="1"/>
</dbReference>
<feature type="domain" description="Bacterial type II secretion system protein E" evidence="2">
    <location>
        <begin position="192"/>
        <end position="206"/>
    </location>
</feature>
<reference evidence="4" key="1">
    <citation type="submission" date="2017-02" db="EMBL/GenBank/DDBJ databases">
        <authorList>
            <person name="Varghese N."/>
            <person name="Submissions S."/>
        </authorList>
    </citation>
    <scope>NUCLEOTIDE SEQUENCE [LARGE SCALE GENOMIC DNA]</scope>
    <source>
        <strain evidence="4">ATCC BAA-73</strain>
    </source>
</reference>
<evidence type="ECO:0000313" key="3">
    <source>
        <dbReference type="EMBL" id="SJZ86352.1"/>
    </source>
</evidence>
<protein>
    <submittedName>
        <fullName evidence="3">Twitching motility protein PilT</fullName>
    </submittedName>
</protein>
<dbReference type="PROSITE" id="PS00662">
    <property type="entry name" value="T2SP_E"/>
    <property type="match status" value="1"/>
</dbReference>
<dbReference type="InterPro" id="IPR050921">
    <property type="entry name" value="T4SS_GSP_E_ATPase"/>
</dbReference>
<sequence length="348" mass="38882">MELVDILQKGIKLGASDIHLTVGINPTYRVNGRLRSKGTEVIESDQLNAWVKELMGPKQEEKFESKGQVDFTYYQGKYTFRVNAFHQRGNPAVVLRVIPNEIMGLNTLGLPDTLEKMALKPRGLFVVTGPTGSGKSTTLAAMIDLINRRKDKHIVTLEDPIEYVHQHKKSIVNQRAVGIDTDSFANGLRSALRQDPDIIMVGEMRDRETISTTIEAAETGHFVLATMHTNSALETIERIINSFPPYQQPQIRIQLALTLKGVLSQQLIPTFDNLDRVVATELLIANAAVQNLIREGKTYQLESIMQTSKDKGMHTMDNSLCELYSAGKISRSDALSRAVDVQTLRKRI</sequence>
<dbReference type="InterPro" id="IPR027417">
    <property type="entry name" value="P-loop_NTPase"/>
</dbReference>
<dbReference type="NCBIfam" id="TIGR01420">
    <property type="entry name" value="pilT_fam"/>
    <property type="match status" value="1"/>
</dbReference>
<proteinExistence type="inferred from homology"/>
<comment type="similarity">
    <text evidence="1">Belongs to the GSP E family.</text>
</comment>
<gene>
    <name evidence="3" type="ORF">SAMN02745118_02048</name>
</gene>
<dbReference type="GO" id="GO:0016887">
    <property type="term" value="F:ATP hydrolysis activity"/>
    <property type="evidence" value="ECO:0007669"/>
    <property type="project" value="InterPro"/>
</dbReference>
<dbReference type="GO" id="GO:0005524">
    <property type="term" value="F:ATP binding"/>
    <property type="evidence" value="ECO:0007669"/>
    <property type="project" value="InterPro"/>
</dbReference>
<dbReference type="OrthoDB" id="9808272at2"/>
<dbReference type="SUPFAM" id="SSF52540">
    <property type="entry name" value="P-loop containing nucleoside triphosphate hydrolases"/>
    <property type="match status" value="1"/>
</dbReference>
<evidence type="ECO:0000313" key="4">
    <source>
        <dbReference type="Proteomes" id="UP000190625"/>
    </source>
</evidence>